<keyword evidence="6 12" id="KW-0698">rRNA processing</keyword>
<dbReference type="PANTHER" id="PTHR30027">
    <property type="entry name" value="RIBOSOMAL RNA SMALL SUBUNIT METHYLTRANSFERASE E"/>
    <property type="match status" value="1"/>
</dbReference>
<evidence type="ECO:0000256" key="12">
    <source>
        <dbReference type="PIRNR" id="PIRNR015601"/>
    </source>
</evidence>
<dbReference type="Gene3D" id="3.40.1280.10">
    <property type="match status" value="1"/>
</dbReference>
<evidence type="ECO:0000256" key="10">
    <source>
        <dbReference type="ARBA" id="ARBA00025699"/>
    </source>
</evidence>
<comment type="caution">
    <text evidence="15">The sequence shown here is derived from an EMBL/GenBank/DDBJ whole genome shotgun (WGS) entry which is preliminary data.</text>
</comment>
<dbReference type="InterPro" id="IPR006700">
    <property type="entry name" value="RsmE"/>
</dbReference>
<evidence type="ECO:0000256" key="1">
    <source>
        <dbReference type="ARBA" id="ARBA00004496"/>
    </source>
</evidence>
<dbReference type="SUPFAM" id="SSF75217">
    <property type="entry name" value="alpha/beta knot"/>
    <property type="match status" value="1"/>
</dbReference>
<keyword evidence="5 12" id="KW-0963">Cytoplasm</keyword>
<dbReference type="InterPro" id="IPR029028">
    <property type="entry name" value="Alpha/beta_knot_MTases"/>
</dbReference>
<dbReference type="EMBL" id="LZRT01000075">
    <property type="protein sequence ID" value="OUM87435.1"/>
    <property type="molecule type" value="Genomic_DNA"/>
</dbReference>
<dbReference type="Pfam" id="PF20260">
    <property type="entry name" value="PUA_4"/>
    <property type="match status" value="1"/>
</dbReference>
<evidence type="ECO:0000256" key="3">
    <source>
        <dbReference type="ARBA" id="ARBA00012328"/>
    </source>
</evidence>
<dbReference type="SUPFAM" id="SSF88697">
    <property type="entry name" value="PUA domain-like"/>
    <property type="match status" value="1"/>
</dbReference>
<dbReference type="GO" id="GO:0070042">
    <property type="term" value="F:rRNA (uridine-N3-)-methyltransferase activity"/>
    <property type="evidence" value="ECO:0007669"/>
    <property type="project" value="TreeGrafter"/>
</dbReference>
<dbReference type="AlphaFoldDB" id="A0A1Y3PJ66"/>
<dbReference type="GO" id="GO:0005737">
    <property type="term" value="C:cytoplasm"/>
    <property type="evidence" value="ECO:0007669"/>
    <property type="project" value="UniProtKB-SubCell"/>
</dbReference>
<dbReference type="InterPro" id="IPR015947">
    <property type="entry name" value="PUA-like_sf"/>
</dbReference>
<evidence type="ECO:0000313" key="16">
    <source>
        <dbReference type="Proteomes" id="UP000196475"/>
    </source>
</evidence>
<evidence type="ECO:0000256" key="5">
    <source>
        <dbReference type="ARBA" id="ARBA00022490"/>
    </source>
</evidence>
<evidence type="ECO:0000256" key="9">
    <source>
        <dbReference type="ARBA" id="ARBA00022691"/>
    </source>
</evidence>
<gene>
    <name evidence="15" type="ORF">BAA01_12530</name>
</gene>
<evidence type="ECO:0000256" key="7">
    <source>
        <dbReference type="ARBA" id="ARBA00022603"/>
    </source>
</evidence>
<sequence>MQRYFVKPEQMSSHTVVIEGDDAAHLIRVIRMRKGDRIICSNGQGRDVLAEIDSHQEQAVFAKILEELPIRRELPVHVTIAQSLPKGDKMDWIIQKCTELGAGCIIPFSSARTIVQWNEQKIRKRLSRWQRIAKEAAEQAQRSFIPVITTPMNWNELIAKSREADLAMIAYEGEGTVPLSQVLPACPPGGKIFLAIGPEGGFELEEVQRSVTCGMKAVSLGRRILRTETASLYGLAAISYHFEQD</sequence>
<dbReference type="PIRSF" id="PIRSF015601">
    <property type="entry name" value="MTase_slr0722"/>
    <property type="match status" value="1"/>
</dbReference>
<dbReference type="NCBIfam" id="TIGR00046">
    <property type="entry name" value="RsmE family RNA methyltransferase"/>
    <property type="match status" value="1"/>
</dbReference>
<keyword evidence="8 12" id="KW-0808">Transferase</keyword>
<dbReference type="EC" id="2.1.1.193" evidence="3 12"/>
<evidence type="ECO:0000256" key="8">
    <source>
        <dbReference type="ARBA" id="ARBA00022679"/>
    </source>
</evidence>
<dbReference type="CDD" id="cd18084">
    <property type="entry name" value="RsmE-like"/>
    <property type="match status" value="1"/>
</dbReference>
<evidence type="ECO:0000259" key="13">
    <source>
        <dbReference type="Pfam" id="PF04452"/>
    </source>
</evidence>
<dbReference type="Gene3D" id="2.40.240.20">
    <property type="entry name" value="Hypothetical PUA domain-like, domain 1"/>
    <property type="match status" value="1"/>
</dbReference>
<comment type="function">
    <text evidence="10 12">Specifically methylates the N3 position of the uracil ring of uridine 1498 (m3U1498) in 16S rRNA. Acts on the fully assembled 30S ribosomal subunit.</text>
</comment>
<protein>
    <recommendedName>
        <fullName evidence="4 12">Ribosomal RNA small subunit methyltransferase E</fullName>
        <ecNumber evidence="3 12">2.1.1.193</ecNumber>
    </recommendedName>
</protein>
<evidence type="ECO:0000313" key="15">
    <source>
        <dbReference type="EMBL" id="OUM87435.1"/>
    </source>
</evidence>
<evidence type="ECO:0000256" key="2">
    <source>
        <dbReference type="ARBA" id="ARBA00005528"/>
    </source>
</evidence>
<dbReference type="PANTHER" id="PTHR30027:SF3">
    <property type="entry name" value="16S RRNA (URACIL(1498)-N(3))-METHYLTRANSFERASE"/>
    <property type="match status" value="1"/>
</dbReference>
<dbReference type="NCBIfam" id="NF008692">
    <property type="entry name" value="PRK11713.1-5"/>
    <property type="match status" value="1"/>
</dbReference>
<dbReference type="InterPro" id="IPR029026">
    <property type="entry name" value="tRNA_m1G_MTases_N"/>
</dbReference>
<feature type="domain" description="Ribosomal RNA small subunit methyltransferase E methyltransferase" evidence="13">
    <location>
        <begin position="73"/>
        <end position="238"/>
    </location>
</feature>
<accession>A0A1Y3PJ66</accession>
<comment type="subcellular location">
    <subcellularLocation>
        <location evidence="1 12">Cytoplasm</location>
    </subcellularLocation>
</comment>
<dbReference type="GO" id="GO:0070475">
    <property type="term" value="P:rRNA base methylation"/>
    <property type="evidence" value="ECO:0007669"/>
    <property type="project" value="TreeGrafter"/>
</dbReference>
<keyword evidence="9 12" id="KW-0949">S-adenosyl-L-methionine</keyword>
<dbReference type="InterPro" id="IPR046886">
    <property type="entry name" value="RsmE_MTase_dom"/>
</dbReference>
<reference evidence="16" key="1">
    <citation type="submission" date="2016-06" db="EMBL/GenBank/DDBJ databases">
        <authorList>
            <person name="Nascimento L."/>
            <person name="Pereira R.V."/>
            <person name="Martins L.F."/>
            <person name="Quaggio R.B."/>
            <person name="Silva A.M."/>
            <person name="Setubal J.C."/>
        </authorList>
    </citation>
    <scope>NUCLEOTIDE SEQUENCE [LARGE SCALE GENOMIC DNA]</scope>
</reference>
<feature type="domain" description="Ribosomal RNA small subunit methyltransferase E PUA-like" evidence="14">
    <location>
        <begin position="18"/>
        <end position="64"/>
    </location>
</feature>
<keyword evidence="7 12" id="KW-0489">Methyltransferase</keyword>
<dbReference type="Proteomes" id="UP000196475">
    <property type="component" value="Unassembled WGS sequence"/>
</dbReference>
<evidence type="ECO:0000256" key="6">
    <source>
        <dbReference type="ARBA" id="ARBA00022552"/>
    </source>
</evidence>
<dbReference type="Pfam" id="PF04452">
    <property type="entry name" value="Methyltrans_RNA"/>
    <property type="match status" value="1"/>
</dbReference>
<comment type="catalytic activity">
    <reaction evidence="11 12">
        <text>uridine(1498) in 16S rRNA + S-adenosyl-L-methionine = N(3)-methyluridine(1498) in 16S rRNA + S-adenosyl-L-homocysteine + H(+)</text>
        <dbReference type="Rhea" id="RHEA:42920"/>
        <dbReference type="Rhea" id="RHEA-COMP:10283"/>
        <dbReference type="Rhea" id="RHEA-COMP:10284"/>
        <dbReference type="ChEBI" id="CHEBI:15378"/>
        <dbReference type="ChEBI" id="CHEBI:57856"/>
        <dbReference type="ChEBI" id="CHEBI:59789"/>
        <dbReference type="ChEBI" id="CHEBI:65315"/>
        <dbReference type="ChEBI" id="CHEBI:74502"/>
        <dbReference type="EC" id="2.1.1.193"/>
    </reaction>
</comment>
<proteinExistence type="inferred from homology"/>
<organism evidence="15 16">
    <name type="scientific">Bacillus thermozeamaize</name>
    <dbReference type="NCBI Taxonomy" id="230954"/>
    <lineage>
        <taxon>Bacteria</taxon>
        <taxon>Bacillati</taxon>
        <taxon>Bacillota</taxon>
        <taxon>Bacilli</taxon>
        <taxon>Bacillales</taxon>
        <taxon>Bacillaceae</taxon>
        <taxon>Bacillus</taxon>
    </lineage>
</organism>
<evidence type="ECO:0000256" key="11">
    <source>
        <dbReference type="ARBA" id="ARBA00047944"/>
    </source>
</evidence>
<evidence type="ECO:0000256" key="4">
    <source>
        <dbReference type="ARBA" id="ARBA00013673"/>
    </source>
</evidence>
<dbReference type="InterPro" id="IPR046887">
    <property type="entry name" value="RsmE_PUA-like"/>
</dbReference>
<comment type="similarity">
    <text evidence="2 12">Belongs to the RNA methyltransferase RsmE family.</text>
</comment>
<evidence type="ECO:0000259" key="14">
    <source>
        <dbReference type="Pfam" id="PF20260"/>
    </source>
</evidence>
<name>A0A1Y3PJ66_9BACI</name>